<keyword evidence="8 13" id="KW-1133">Transmembrane helix</keyword>
<dbReference type="Pfam" id="PF00999">
    <property type="entry name" value="Na_H_Exchanger"/>
    <property type="match status" value="1"/>
</dbReference>
<feature type="transmembrane region" description="Helical" evidence="13">
    <location>
        <begin position="346"/>
        <end position="369"/>
    </location>
</feature>
<dbReference type="PANTHER" id="PTHR43562">
    <property type="entry name" value="NAPA-TYPE SODIUM/HYDROGEN ANTIPORTER"/>
    <property type="match status" value="1"/>
</dbReference>
<dbReference type="InterPro" id="IPR006153">
    <property type="entry name" value="Cation/H_exchanger_TM"/>
</dbReference>
<keyword evidence="7" id="KW-0479">Metal-binding</keyword>
<keyword evidence="4" id="KW-0050">Antiport</keyword>
<name>A0ABP7ITX0_9ACTN</name>
<feature type="transmembrane region" description="Helical" evidence="13">
    <location>
        <begin position="126"/>
        <end position="145"/>
    </location>
</feature>
<keyword evidence="12 13" id="KW-0472">Membrane</keyword>
<organism evidence="15 16">
    <name type="scientific">Nocardioides panacisoli</name>
    <dbReference type="NCBI Taxonomy" id="627624"/>
    <lineage>
        <taxon>Bacteria</taxon>
        <taxon>Bacillati</taxon>
        <taxon>Actinomycetota</taxon>
        <taxon>Actinomycetes</taxon>
        <taxon>Propionibacteriales</taxon>
        <taxon>Nocardioidaceae</taxon>
        <taxon>Nocardioides</taxon>
    </lineage>
</organism>
<evidence type="ECO:0000256" key="13">
    <source>
        <dbReference type="SAM" id="Phobius"/>
    </source>
</evidence>
<evidence type="ECO:0000256" key="7">
    <source>
        <dbReference type="ARBA" id="ARBA00022723"/>
    </source>
</evidence>
<gene>
    <name evidence="15" type="ORF">GCM10022242_30200</name>
</gene>
<evidence type="ECO:0000313" key="16">
    <source>
        <dbReference type="Proteomes" id="UP001501821"/>
    </source>
</evidence>
<evidence type="ECO:0000313" key="15">
    <source>
        <dbReference type="EMBL" id="GAA3826873.1"/>
    </source>
</evidence>
<evidence type="ECO:0000256" key="12">
    <source>
        <dbReference type="ARBA" id="ARBA00023136"/>
    </source>
</evidence>
<dbReference type="PROSITE" id="PS51296">
    <property type="entry name" value="RIESKE"/>
    <property type="match status" value="1"/>
</dbReference>
<evidence type="ECO:0000259" key="14">
    <source>
        <dbReference type="PROSITE" id="PS51296"/>
    </source>
</evidence>
<comment type="caution">
    <text evidence="15">The sequence shown here is derived from an EMBL/GenBank/DDBJ whole genome shotgun (WGS) entry which is preliminary data.</text>
</comment>
<feature type="transmembrane region" description="Helical" evidence="13">
    <location>
        <begin position="375"/>
        <end position="396"/>
    </location>
</feature>
<feature type="transmembrane region" description="Helical" evidence="13">
    <location>
        <begin position="157"/>
        <end position="178"/>
    </location>
</feature>
<dbReference type="EMBL" id="BAABAH010000011">
    <property type="protein sequence ID" value="GAA3826873.1"/>
    <property type="molecule type" value="Genomic_DNA"/>
</dbReference>
<comment type="similarity">
    <text evidence="2">Belongs to the monovalent cation:proton antiporter 2 (CPA2) transporter (TC 2.A.37) family.</text>
</comment>
<protein>
    <submittedName>
        <fullName evidence="15">Cation:proton antiporter</fullName>
    </submittedName>
</protein>
<keyword evidence="5 13" id="KW-0812">Transmembrane</keyword>
<feature type="transmembrane region" description="Helical" evidence="13">
    <location>
        <begin position="278"/>
        <end position="295"/>
    </location>
</feature>
<dbReference type="Proteomes" id="UP001501821">
    <property type="component" value="Unassembled WGS sequence"/>
</dbReference>
<dbReference type="PANTHER" id="PTHR43562:SF1">
    <property type="entry name" value="NA(+)_H(+) ANTIPORTER YJBQ-RELATED"/>
    <property type="match status" value="1"/>
</dbReference>
<feature type="domain" description="Rieske" evidence="14">
    <location>
        <begin position="11"/>
        <end position="52"/>
    </location>
</feature>
<keyword evidence="10" id="KW-0411">Iron-sulfur</keyword>
<keyword evidence="6" id="KW-0001">2Fe-2S</keyword>
<feature type="transmembrane region" description="Helical" evidence="13">
    <location>
        <begin position="94"/>
        <end position="114"/>
    </location>
</feature>
<evidence type="ECO:0000256" key="1">
    <source>
        <dbReference type="ARBA" id="ARBA00004141"/>
    </source>
</evidence>
<dbReference type="InterPro" id="IPR036922">
    <property type="entry name" value="Rieske_2Fe-2S_sf"/>
</dbReference>
<evidence type="ECO:0000256" key="6">
    <source>
        <dbReference type="ARBA" id="ARBA00022714"/>
    </source>
</evidence>
<feature type="transmembrane region" description="Helical" evidence="13">
    <location>
        <begin position="315"/>
        <end position="334"/>
    </location>
</feature>
<evidence type="ECO:0000256" key="10">
    <source>
        <dbReference type="ARBA" id="ARBA00023014"/>
    </source>
</evidence>
<feature type="transmembrane region" description="Helical" evidence="13">
    <location>
        <begin position="190"/>
        <end position="208"/>
    </location>
</feature>
<reference evidence="16" key="1">
    <citation type="journal article" date="2019" name="Int. J. Syst. Evol. Microbiol.">
        <title>The Global Catalogue of Microorganisms (GCM) 10K type strain sequencing project: providing services to taxonomists for standard genome sequencing and annotation.</title>
        <authorList>
            <consortium name="The Broad Institute Genomics Platform"/>
            <consortium name="The Broad Institute Genome Sequencing Center for Infectious Disease"/>
            <person name="Wu L."/>
            <person name="Ma J."/>
        </authorList>
    </citation>
    <scope>NUCLEOTIDE SEQUENCE [LARGE SCALE GENOMIC DNA]</scope>
    <source>
        <strain evidence="16">JCM 16953</strain>
    </source>
</reference>
<evidence type="ECO:0000256" key="2">
    <source>
        <dbReference type="ARBA" id="ARBA00005551"/>
    </source>
</evidence>
<comment type="subcellular location">
    <subcellularLocation>
        <location evidence="1">Membrane</location>
        <topology evidence="1">Multi-pass membrane protein</topology>
    </subcellularLocation>
</comment>
<dbReference type="SUPFAM" id="SSF50022">
    <property type="entry name" value="ISP domain"/>
    <property type="match status" value="1"/>
</dbReference>
<evidence type="ECO:0000256" key="3">
    <source>
        <dbReference type="ARBA" id="ARBA00022448"/>
    </source>
</evidence>
<keyword evidence="9" id="KW-0408">Iron</keyword>
<dbReference type="Gene3D" id="1.20.1530.20">
    <property type="match status" value="1"/>
</dbReference>
<evidence type="ECO:0000256" key="11">
    <source>
        <dbReference type="ARBA" id="ARBA00023065"/>
    </source>
</evidence>
<feature type="transmembrane region" description="Helical" evidence="13">
    <location>
        <begin position="65"/>
        <end position="82"/>
    </location>
</feature>
<keyword evidence="3" id="KW-0813">Transport</keyword>
<dbReference type="InterPro" id="IPR017941">
    <property type="entry name" value="Rieske_2Fe-2S"/>
</dbReference>
<accession>A0ABP7ITX0</accession>
<evidence type="ECO:0000256" key="5">
    <source>
        <dbReference type="ARBA" id="ARBA00022692"/>
    </source>
</evidence>
<proteinExistence type="inferred from homology"/>
<keyword evidence="16" id="KW-1185">Reference proteome</keyword>
<sequence>MTEMTESRTSWHRVTGDDVPDEGRVRSTVVDGRPVALTRCDGLIGALENRCPVGPSGLGWLEPDLAVQTVSLLGLAMLLFLAGLEVDARALRGALLPLAAAGYALSLLVGWGIGAALEGLGWLDDALLVGVALSATSLGLVVAVLKDARLLETPVARTVVASASFADFAAVLLLSVLFSTDGGSGGARVGLFLLFGLAVAAVAMLVAASGRRMRVADVVVRLQDSTAEIRVRAAVLLMVALAVFAEHLGLESILGAFLAGAAVGAIDRDQSTHPQFRVKLDAVGYGFLIPVFFVASGLRLDVSGLVDDPAQLLRLPVYVVALLLARGVPALLFLRTFGRRETVAAALLQATSLPFLVAATQIGVITGRIPGTTATALVCAGLVSVLVFPAVAVANLGGSRPPGVPEEVPQRA</sequence>
<evidence type="ECO:0000256" key="9">
    <source>
        <dbReference type="ARBA" id="ARBA00023004"/>
    </source>
</evidence>
<dbReference type="InterPro" id="IPR038770">
    <property type="entry name" value="Na+/solute_symporter_sf"/>
</dbReference>
<evidence type="ECO:0000256" key="4">
    <source>
        <dbReference type="ARBA" id="ARBA00022449"/>
    </source>
</evidence>
<keyword evidence="11" id="KW-0406">Ion transport</keyword>
<evidence type="ECO:0000256" key="8">
    <source>
        <dbReference type="ARBA" id="ARBA00022989"/>
    </source>
</evidence>